<feature type="chain" id="PRO_5047099894" evidence="1">
    <location>
        <begin position="22"/>
        <end position="232"/>
    </location>
</feature>
<evidence type="ECO:0000313" key="3">
    <source>
        <dbReference type="Proteomes" id="UP001232163"/>
    </source>
</evidence>
<organism evidence="2 3">
    <name type="scientific">Deinococcus enclensis</name>
    <dbReference type="NCBI Taxonomy" id="1049582"/>
    <lineage>
        <taxon>Bacteria</taxon>
        <taxon>Thermotogati</taxon>
        <taxon>Deinococcota</taxon>
        <taxon>Deinococci</taxon>
        <taxon>Deinococcales</taxon>
        <taxon>Deinococcaceae</taxon>
        <taxon>Deinococcus</taxon>
    </lineage>
</organism>
<sequence length="232" mass="25023">MPHRRHLSVLLFALLVPSAAAVKLELPAFLKTVASFSGKAMPSGPVTDLWWNPLILLSGTRQPTVQDNTNAYARWGDRRDSFTEVAIWRTTNGKAIVGVNAVKPPVDACGDYPCGPAAAFIGFDGQRYVEPGEDTVDVEGACTGILRAPDETDSPVLARAMQAGQHRLKSYAKFLRGGGPVGTMCIFPQHGTTVTVAVRNSDIAFASKGRVLPLYYFKFDKVKGTFTPSVNP</sequence>
<reference evidence="2 3" key="1">
    <citation type="submission" date="2023-07" db="EMBL/GenBank/DDBJ databases">
        <title>Genomic Encyclopedia of Type Strains, Phase IV (KMG-IV): sequencing the most valuable type-strain genomes for metagenomic binning, comparative biology and taxonomic classification.</title>
        <authorList>
            <person name="Goeker M."/>
        </authorList>
    </citation>
    <scope>NUCLEOTIDE SEQUENCE [LARGE SCALE GENOMIC DNA]</scope>
    <source>
        <strain evidence="2 3">NIO-1023</strain>
    </source>
</reference>
<dbReference type="EMBL" id="JAURUR010000011">
    <property type="protein sequence ID" value="MDP9765388.1"/>
    <property type="molecule type" value="Genomic_DNA"/>
</dbReference>
<keyword evidence="1" id="KW-0732">Signal</keyword>
<accession>A0ABT9MFL4</accession>
<feature type="signal peptide" evidence="1">
    <location>
        <begin position="1"/>
        <end position="21"/>
    </location>
</feature>
<proteinExistence type="predicted"/>
<gene>
    <name evidence="2" type="ORF">QO006_002839</name>
</gene>
<evidence type="ECO:0000256" key="1">
    <source>
        <dbReference type="SAM" id="SignalP"/>
    </source>
</evidence>
<keyword evidence="3" id="KW-1185">Reference proteome</keyword>
<comment type="caution">
    <text evidence="2">The sequence shown here is derived from an EMBL/GenBank/DDBJ whole genome shotgun (WGS) entry which is preliminary data.</text>
</comment>
<protein>
    <submittedName>
        <fullName evidence="2">Uncharacterized protein</fullName>
    </submittedName>
</protein>
<name>A0ABT9MFL4_9DEIO</name>
<dbReference type="RefSeq" id="WP_307467342.1">
    <property type="nucleotide sequence ID" value="NZ_JAURUR010000011.1"/>
</dbReference>
<evidence type="ECO:0000313" key="2">
    <source>
        <dbReference type="EMBL" id="MDP9765388.1"/>
    </source>
</evidence>
<dbReference type="Proteomes" id="UP001232163">
    <property type="component" value="Unassembled WGS sequence"/>
</dbReference>